<dbReference type="EC" id="2.7.13.3" evidence="4"/>
<evidence type="ECO:0000256" key="6">
    <source>
        <dbReference type="ARBA" id="ARBA00022485"/>
    </source>
</evidence>
<evidence type="ECO:0000256" key="7">
    <source>
        <dbReference type="ARBA" id="ARBA00022490"/>
    </source>
</evidence>
<keyword evidence="10 19" id="KW-0418">Kinase</keyword>
<evidence type="ECO:0000256" key="17">
    <source>
        <dbReference type="SAM" id="Phobius"/>
    </source>
</evidence>
<feature type="domain" description="Histidine kinase" evidence="18">
    <location>
        <begin position="203"/>
        <end position="409"/>
    </location>
</feature>
<gene>
    <name evidence="19" type="primary">liaS2</name>
    <name evidence="19" type="ORF">COCCU_13405</name>
</gene>
<dbReference type="PANTHER" id="PTHR24421">
    <property type="entry name" value="NITRATE/NITRITE SENSOR PROTEIN NARX-RELATED"/>
    <property type="match status" value="1"/>
</dbReference>
<sequence>MQTRIGPREAESTVGQEPGVGDNGLRNGIHVLTSVLLVVALGTAIRLPLTEAAITLLLCSLFAFIYFFGASLLSQWSPKLQLLWVFLLSGLWIAMLPVSSVAIYLVFTLFFLYLQVMNDTYGRIAVVAATAVAILSQAAEGLTIGGVMGPGVSALVTLAIHYAFRRLARANLERQELIDQLMATRSELAKTQHTAGVIAERQRIAHEIHDTLAQGLSSIQMLLHVAESEIIASPLSEEEKAAPIQRIQLARSAAAENLSEARAMIAALQPAALSQRSLRGALERVAANHGAVSGLDIAVDVDGAEWELPMKIEAALLRIAQGAVANAVAHSQAERCRISLSYGEEEVRLDVVDDGCGFDPGEVAQRPVGLGHVGLDAMRQRARELGGSLEVESAPGQGTAVSVALPREVPEFGA</sequence>
<feature type="transmembrane region" description="Helical" evidence="17">
    <location>
        <begin position="54"/>
        <end position="76"/>
    </location>
</feature>
<evidence type="ECO:0000256" key="2">
    <source>
        <dbReference type="ARBA" id="ARBA00001966"/>
    </source>
</evidence>
<dbReference type="GO" id="GO:0051539">
    <property type="term" value="F:4 iron, 4 sulfur cluster binding"/>
    <property type="evidence" value="ECO:0007669"/>
    <property type="project" value="UniProtKB-KW"/>
</dbReference>
<keyword evidence="20" id="KW-1185">Reference proteome</keyword>
<dbReference type="RefSeq" id="WP_156232206.1">
    <property type="nucleotide sequence ID" value="NZ_CP046455.1"/>
</dbReference>
<dbReference type="SMART" id="SM00387">
    <property type="entry name" value="HATPase_c"/>
    <property type="match status" value="1"/>
</dbReference>
<evidence type="ECO:0000256" key="11">
    <source>
        <dbReference type="ARBA" id="ARBA00023004"/>
    </source>
</evidence>
<dbReference type="SUPFAM" id="SSF55874">
    <property type="entry name" value="ATPase domain of HSP90 chaperone/DNA topoisomerase II/histidine kinase"/>
    <property type="match status" value="1"/>
</dbReference>
<dbReference type="InterPro" id="IPR004358">
    <property type="entry name" value="Sig_transdc_His_kin-like_C"/>
</dbReference>
<dbReference type="GO" id="GO:0000155">
    <property type="term" value="F:phosphorelay sensor kinase activity"/>
    <property type="evidence" value="ECO:0007669"/>
    <property type="project" value="InterPro"/>
</dbReference>
<comment type="cofactor">
    <cofactor evidence="2">
        <name>[4Fe-4S] cluster</name>
        <dbReference type="ChEBI" id="CHEBI:49883"/>
    </cofactor>
</comment>
<dbReference type="PROSITE" id="PS50109">
    <property type="entry name" value="HIS_KIN"/>
    <property type="match status" value="1"/>
</dbReference>
<comment type="subcellular location">
    <subcellularLocation>
        <location evidence="3">Cytoplasm</location>
    </subcellularLocation>
</comment>
<evidence type="ECO:0000256" key="9">
    <source>
        <dbReference type="ARBA" id="ARBA00022723"/>
    </source>
</evidence>
<evidence type="ECO:0000259" key="18">
    <source>
        <dbReference type="PROSITE" id="PS50109"/>
    </source>
</evidence>
<keyword evidence="8 19" id="KW-0808">Transferase</keyword>
<keyword evidence="6" id="KW-0004">4Fe-4S</keyword>
<keyword evidence="17" id="KW-0472">Membrane</keyword>
<dbReference type="AlphaFoldDB" id="A0A6B8WF21"/>
<evidence type="ECO:0000256" key="10">
    <source>
        <dbReference type="ARBA" id="ARBA00022777"/>
    </source>
</evidence>
<dbReference type="Proteomes" id="UP000424462">
    <property type="component" value="Chromosome"/>
</dbReference>
<feature type="transmembrane region" description="Helical" evidence="17">
    <location>
        <begin position="144"/>
        <end position="164"/>
    </location>
</feature>
<dbReference type="InterPro" id="IPR003594">
    <property type="entry name" value="HATPase_dom"/>
</dbReference>
<comment type="function">
    <text evidence="14">Member of the two-component regulatory system NreB/NreC involved in the control of dissimilatory nitrate/nitrite reduction in response to oxygen. NreB functions as a direct oxygen sensor histidine kinase which is autophosphorylated, in the absence of oxygen, probably at the conserved histidine residue, and transfers its phosphate group probably to a conserved aspartate residue of NreC. NreB/NreC activates the expression of the nitrate (narGHJI) and nitrite (nir) reductase operons, as well as the putative nitrate transporter gene narT.</text>
</comment>
<evidence type="ECO:0000256" key="8">
    <source>
        <dbReference type="ARBA" id="ARBA00022679"/>
    </source>
</evidence>
<feature type="region of interest" description="Disordered" evidence="16">
    <location>
        <begin position="1"/>
        <end position="21"/>
    </location>
</feature>
<evidence type="ECO:0000256" key="13">
    <source>
        <dbReference type="ARBA" id="ARBA00023014"/>
    </source>
</evidence>
<dbReference type="Pfam" id="PF07730">
    <property type="entry name" value="HisKA_3"/>
    <property type="match status" value="1"/>
</dbReference>
<evidence type="ECO:0000256" key="3">
    <source>
        <dbReference type="ARBA" id="ARBA00004496"/>
    </source>
</evidence>
<dbReference type="InterPro" id="IPR011712">
    <property type="entry name" value="Sig_transdc_His_kin_sub3_dim/P"/>
</dbReference>
<dbReference type="Gene3D" id="1.20.5.1930">
    <property type="match status" value="1"/>
</dbReference>
<dbReference type="GO" id="GO:0016020">
    <property type="term" value="C:membrane"/>
    <property type="evidence" value="ECO:0007669"/>
    <property type="project" value="InterPro"/>
</dbReference>
<keyword evidence="12" id="KW-0902">Two-component regulatory system</keyword>
<dbReference type="GO" id="GO:0046872">
    <property type="term" value="F:metal ion binding"/>
    <property type="evidence" value="ECO:0007669"/>
    <property type="project" value="UniProtKB-KW"/>
</dbReference>
<dbReference type="GO" id="GO:0005737">
    <property type="term" value="C:cytoplasm"/>
    <property type="evidence" value="ECO:0007669"/>
    <property type="project" value="UniProtKB-SubCell"/>
</dbReference>
<dbReference type="InterPro" id="IPR036890">
    <property type="entry name" value="HATPase_C_sf"/>
</dbReference>
<evidence type="ECO:0000256" key="5">
    <source>
        <dbReference type="ARBA" id="ARBA00017322"/>
    </source>
</evidence>
<evidence type="ECO:0000313" key="20">
    <source>
        <dbReference type="Proteomes" id="UP000424462"/>
    </source>
</evidence>
<dbReference type="InterPro" id="IPR050482">
    <property type="entry name" value="Sensor_HK_TwoCompSys"/>
</dbReference>
<feature type="transmembrane region" description="Helical" evidence="17">
    <location>
        <begin position="82"/>
        <end position="114"/>
    </location>
</feature>
<accession>A0A6B8WF21</accession>
<feature type="transmembrane region" description="Helical" evidence="17">
    <location>
        <begin position="121"/>
        <end position="138"/>
    </location>
</feature>
<evidence type="ECO:0000256" key="4">
    <source>
        <dbReference type="ARBA" id="ARBA00012438"/>
    </source>
</evidence>
<keyword evidence="17" id="KW-1133">Transmembrane helix</keyword>
<reference evidence="19 20" key="1">
    <citation type="submission" date="2019-11" db="EMBL/GenBank/DDBJ databases">
        <title>Complete genome sequence of Corynebacterium kalinowskii 1959, a novel Corynebacterium species isolated from soil of a small paddock in Vilsendorf, Germany.</title>
        <authorList>
            <person name="Schaffert L."/>
            <person name="Ruwe M."/>
            <person name="Milse J."/>
            <person name="Hanuschka K."/>
            <person name="Ortseifen V."/>
            <person name="Droste J."/>
            <person name="Brandt D."/>
            <person name="Schlueter L."/>
            <person name="Kutter Y."/>
            <person name="Vinke S."/>
            <person name="Viehoefer P."/>
            <person name="Jacob L."/>
            <person name="Luebke N.-C."/>
            <person name="Schulte-Berndt E."/>
            <person name="Hain C."/>
            <person name="Linder M."/>
            <person name="Schmidt P."/>
            <person name="Wollenschlaeger L."/>
            <person name="Luttermann T."/>
            <person name="Thieme E."/>
            <person name="Hassa J."/>
            <person name="Haak M."/>
            <person name="Wittchen M."/>
            <person name="Mentz A."/>
            <person name="Persicke M."/>
            <person name="Busche T."/>
            <person name="Ruckert C."/>
        </authorList>
    </citation>
    <scope>NUCLEOTIDE SEQUENCE [LARGE SCALE GENOMIC DNA]</scope>
    <source>
        <strain evidence="19 20">2039</strain>
    </source>
</reference>
<dbReference type="InterPro" id="IPR005467">
    <property type="entry name" value="His_kinase_dom"/>
</dbReference>
<evidence type="ECO:0000256" key="15">
    <source>
        <dbReference type="ARBA" id="ARBA00030800"/>
    </source>
</evidence>
<dbReference type="Pfam" id="PF02518">
    <property type="entry name" value="HATPase_c"/>
    <property type="match status" value="1"/>
</dbReference>
<keyword evidence="11" id="KW-0408">Iron</keyword>
<dbReference type="EMBL" id="CP046455">
    <property type="protein sequence ID" value="QGU08580.1"/>
    <property type="molecule type" value="Genomic_DNA"/>
</dbReference>
<dbReference type="InterPro" id="IPR017205">
    <property type="entry name" value="Sig_transdc_His_kinase_ChrS"/>
</dbReference>
<feature type="transmembrane region" description="Helical" evidence="17">
    <location>
        <begin position="28"/>
        <end position="47"/>
    </location>
</feature>
<dbReference type="GO" id="GO:0046983">
    <property type="term" value="F:protein dimerization activity"/>
    <property type="evidence" value="ECO:0007669"/>
    <property type="project" value="InterPro"/>
</dbReference>
<proteinExistence type="predicted"/>
<name>A0A6B8WF21_9CORY</name>
<keyword evidence="9" id="KW-0479">Metal-binding</keyword>
<keyword evidence="7" id="KW-0963">Cytoplasm</keyword>
<dbReference type="Gene3D" id="3.30.565.10">
    <property type="entry name" value="Histidine kinase-like ATPase, C-terminal domain"/>
    <property type="match status" value="1"/>
</dbReference>
<comment type="catalytic activity">
    <reaction evidence="1">
        <text>ATP + protein L-histidine = ADP + protein N-phospho-L-histidine.</text>
        <dbReference type="EC" id="2.7.13.3"/>
    </reaction>
</comment>
<organism evidence="19 20">
    <name type="scientific">Corynebacterium occultum</name>
    <dbReference type="NCBI Taxonomy" id="2675219"/>
    <lineage>
        <taxon>Bacteria</taxon>
        <taxon>Bacillati</taxon>
        <taxon>Actinomycetota</taxon>
        <taxon>Actinomycetes</taxon>
        <taxon>Mycobacteriales</taxon>
        <taxon>Corynebacteriaceae</taxon>
        <taxon>Corynebacterium</taxon>
    </lineage>
</organism>
<dbReference type="PIRSF" id="PIRSF037434">
    <property type="entry name" value="STHK_ChrS"/>
    <property type="match status" value="1"/>
</dbReference>
<feature type="compositionally biased region" description="Basic and acidic residues" evidence="16">
    <location>
        <begin position="1"/>
        <end position="11"/>
    </location>
</feature>
<evidence type="ECO:0000256" key="12">
    <source>
        <dbReference type="ARBA" id="ARBA00023012"/>
    </source>
</evidence>
<evidence type="ECO:0000256" key="14">
    <source>
        <dbReference type="ARBA" id="ARBA00024827"/>
    </source>
</evidence>
<evidence type="ECO:0000256" key="1">
    <source>
        <dbReference type="ARBA" id="ARBA00000085"/>
    </source>
</evidence>
<dbReference type="PANTHER" id="PTHR24421:SF62">
    <property type="entry name" value="SENSORY TRANSDUCTION HISTIDINE KINASE"/>
    <property type="match status" value="1"/>
</dbReference>
<protein>
    <recommendedName>
        <fullName evidence="5">Oxygen sensor histidine kinase NreB</fullName>
        <ecNumber evidence="4">2.7.13.3</ecNumber>
    </recommendedName>
    <alternativeName>
        <fullName evidence="15">Nitrogen regulation protein B</fullName>
    </alternativeName>
</protein>
<evidence type="ECO:0000313" key="19">
    <source>
        <dbReference type="EMBL" id="QGU08580.1"/>
    </source>
</evidence>
<dbReference type="PRINTS" id="PR00344">
    <property type="entry name" value="BCTRLSENSOR"/>
</dbReference>
<evidence type="ECO:0000256" key="16">
    <source>
        <dbReference type="SAM" id="MobiDB-lite"/>
    </source>
</evidence>
<dbReference type="CDD" id="cd16917">
    <property type="entry name" value="HATPase_UhpB-NarQ-NarX-like"/>
    <property type="match status" value="1"/>
</dbReference>
<keyword evidence="13" id="KW-0411">Iron-sulfur</keyword>
<dbReference type="KEGG" id="cok:COCCU_13405"/>
<keyword evidence="17" id="KW-0812">Transmembrane</keyword>